<feature type="transmembrane region" description="Helical" evidence="1">
    <location>
        <begin position="52"/>
        <end position="73"/>
    </location>
</feature>
<name>A0A1P9WT18_9BACT</name>
<proteinExistence type="predicted"/>
<dbReference type="KEGG" id="smon:AWR27_03755"/>
<sequence length="233" mass="26740">MKPFPDSISLSLQETLAVLLPGAVLTFFLLLFDTAALSTHTSAFLQQAWAKGVAFFGSAYFFGYVTYVVSSPFDGIYDRIKRYVLGIDTGKPVRNWVTTWLFPHVADTHALIIEVVEYKNEDIGAKYDGFRHQIIDAYQYAFRRLMKEEPAMFIEVEHYYATAKFFRSMVIVWTFGSAVWAVRVNGPDKDYAVLFLLLGLLSFFVFLNRWRKANHVAFKNVIIIEGLKTRNSQ</sequence>
<dbReference type="EMBL" id="CP014263">
    <property type="protein sequence ID" value="AQG78531.1"/>
    <property type="molecule type" value="Genomic_DNA"/>
</dbReference>
<dbReference type="AlphaFoldDB" id="A0A1P9WT18"/>
<keyword evidence="3" id="KW-1185">Reference proteome</keyword>
<keyword evidence="1" id="KW-0472">Membrane</keyword>
<dbReference type="RefSeq" id="WP_077129970.1">
    <property type="nucleotide sequence ID" value="NZ_CP014263.1"/>
</dbReference>
<keyword evidence="1" id="KW-1133">Transmembrane helix</keyword>
<evidence type="ECO:0000256" key="1">
    <source>
        <dbReference type="SAM" id="Phobius"/>
    </source>
</evidence>
<organism evidence="2 3">
    <name type="scientific">Spirosoma montaniterrae</name>
    <dbReference type="NCBI Taxonomy" id="1178516"/>
    <lineage>
        <taxon>Bacteria</taxon>
        <taxon>Pseudomonadati</taxon>
        <taxon>Bacteroidota</taxon>
        <taxon>Cytophagia</taxon>
        <taxon>Cytophagales</taxon>
        <taxon>Cytophagaceae</taxon>
        <taxon>Spirosoma</taxon>
    </lineage>
</organism>
<evidence type="ECO:0000313" key="3">
    <source>
        <dbReference type="Proteomes" id="UP000187941"/>
    </source>
</evidence>
<dbReference type="Proteomes" id="UP000187941">
    <property type="component" value="Chromosome"/>
</dbReference>
<feature type="transmembrane region" description="Helical" evidence="1">
    <location>
        <begin position="191"/>
        <end position="210"/>
    </location>
</feature>
<reference evidence="2 3" key="1">
    <citation type="submission" date="2016-01" db="EMBL/GenBank/DDBJ databases">
        <authorList>
            <person name="Oliw E.H."/>
        </authorList>
    </citation>
    <scope>NUCLEOTIDE SEQUENCE [LARGE SCALE GENOMIC DNA]</scope>
    <source>
        <strain evidence="2 3">DY10</strain>
    </source>
</reference>
<accession>A0A1P9WT18</accession>
<gene>
    <name evidence="2" type="ORF">AWR27_03755</name>
</gene>
<dbReference type="STRING" id="1178516.AWR27_03755"/>
<feature type="transmembrane region" description="Helical" evidence="1">
    <location>
        <begin position="12"/>
        <end position="32"/>
    </location>
</feature>
<protein>
    <submittedName>
        <fullName evidence="2">Uncharacterized protein</fullName>
    </submittedName>
</protein>
<evidence type="ECO:0000313" key="2">
    <source>
        <dbReference type="EMBL" id="AQG78531.1"/>
    </source>
</evidence>
<keyword evidence="1" id="KW-0812">Transmembrane</keyword>